<feature type="region of interest" description="Disordered" evidence="1">
    <location>
        <begin position="473"/>
        <end position="511"/>
    </location>
</feature>
<evidence type="ECO:0000313" key="3">
    <source>
        <dbReference type="EMBL" id="AVK75219.1"/>
    </source>
</evidence>
<gene>
    <name evidence="3" type="ORF">pqer_cds_797</name>
</gene>
<dbReference type="Gene3D" id="2.160.20.80">
    <property type="entry name" value="E3 ubiquitin-protein ligase SopA"/>
    <property type="match status" value="1"/>
</dbReference>
<name>A0A2U7U9W2_9VIRU</name>
<evidence type="ECO:0000256" key="1">
    <source>
        <dbReference type="SAM" id="MobiDB-lite"/>
    </source>
</evidence>
<feature type="region of interest" description="Disordered" evidence="1">
    <location>
        <begin position="649"/>
        <end position="676"/>
    </location>
</feature>
<dbReference type="RefSeq" id="YP_009483488.1">
    <property type="nucleotide sequence ID" value="NC_037667.1"/>
</dbReference>
<organism evidence="3">
    <name type="scientific">Pandoravirus quercus</name>
    <dbReference type="NCBI Taxonomy" id="2107709"/>
    <lineage>
        <taxon>Viruses</taxon>
        <taxon>Pandoravirus</taxon>
    </lineage>
</organism>
<dbReference type="InterPro" id="IPR001810">
    <property type="entry name" value="F-box_dom"/>
</dbReference>
<dbReference type="SUPFAM" id="SSF81383">
    <property type="entry name" value="F-box domain"/>
    <property type="match status" value="1"/>
</dbReference>
<feature type="domain" description="F-box" evidence="2">
    <location>
        <begin position="57"/>
        <end position="103"/>
    </location>
</feature>
<dbReference type="Proteomes" id="UP000248852">
    <property type="component" value="Segment"/>
</dbReference>
<feature type="compositionally biased region" description="Basic and acidic residues" evidence="1">
    <location>
        <begin position="473"/>
        <end position="488"/>
    </location>
</feature>
<reference evidence="3" key="1">
    <citation type="journal article" date="2018" name="Nat. Commun.">
        <title>Diversity and evolution of the emerging Pandoraviridae family.</title>
        <authorList>
            <person name="Legendre M."/>
            <person name="Fabre E."/>
            <person name="Poirot O."/>
            <person name="Jeudy S."/>
            <person name="Lartigue A."/>
            <person name="Alempic J.M."/>
            <person name="Beucher L."/>
            <person name="Philippe N."/>
            <person name="Bertaux L."/>
            <person name="Christo-Foroux E."/>
            <person name="Labadie K."/>
            <person name="Coute Y."/>
            <person name="Abergel C."/>
            <person name="Claverie J.M."/>
        </authorList>
    </citation>
    <scope>NUCLEOTIDE SEQUENCE [LARGE SCALE GENOMIC DNA]</scope>
    <source>
        <strain evidence="3">Quercus</strain>
    </source>
</reference>
<feature type="region of interest" description="Disordered" evidence="1">
    <location>
        <begin position="17"/>
        <end position="62"/>
    </location>
</feature>
<dbReference type="GeneID" id="36843507"/>
<protein>
    <submittedName>
        <fullName evidence="3">Pentapeptide domain containing protein</fullName>
    </submittedName>
</protein>
<dbReference type="SUPFAM" id="SSF82185">
    <property type="entry name" value="Histone H3 K4-specific methyltransferase SET7/9 N-terminal domain"/>
    <property type="match status" value="1"/>
</dbReference>
<accession>A0A2U7U9W2</accession>
<dbReference type="SUPFAM" id="SSF141571">
    <property type="entry name" value="Pentapeptide repeat-like"/>
    <property type="match status" value="1"/>
</dbReference>
<dbReference type="PROSITE" id="PS50181">
    <property type="entry name" value="FBOX"/>
    <property type="match status" value="1"/>
</dbReference>
<dbReference type="Pfam" id="PF12937">
    <property type="entry name" value="F-box-like"/>
    <property type="match status" value="1"/>
</dbReference>
<dbReference type="InterPro" id="IPR036047">
    <property type="entry name" value="F-box-like_dom_sf"/>
</dbReference>
<evidence type="ECO:0000259" key="2">
    <source>
        <dbReference type="PROSITE" id="PS50181"/>
    </source>
</evidence>
<proteinExistence type="predicted"/>
<dbReference type="CDD" id="cd09917">
    <property type="entry name" value="F-box_SF"/>
    <property type="match status" value="1"/>
</dbReference>
<dbReference type="Gene3D" id="1.20.1280.50">
    <property type="match status" value="1"/>
</dbReference>
<dbReference type="EMBL" id="MG011689">
    <property type="protein sequence ID" value="AVK75219.1"/>
    <property type="molecule type" value="Genomic_DNA"/>
</dbReference>
<sequence>MERKRTNRIFWRLPCRKRQRRQRDARTHGPLPSSVADPRANNRRNDDESGGKGNTRVPSVTHMPDELIERVLGLLSGRDLAAAACTCRAVARVADCERLWKAVYRRDICAAGPPIEHIDHEAHGKSTRWLYGLMAAPVGRVRLGPTGRLTARLAGPDGIVTRSGEFVVVVAEKADCAEFVLDGYGAKRQFYDSAYIHEGQFVRGVLGGVGRSALMHKAINGGGVHMTSRGPFVGGLPHGLMRVEYDTGTVEFVEYMQNKANGRFFRVEPDGSADAGSVVTPDTHCDRPGVERLPSGMLRDYIANGRGEPMALIERYNRALPRTDEPTMRCASKHKDGTHIIHWTRRQMPGATAACVCLSARGVVRANYMGDVVVADPDGLCFLAIGHTHPDPRLAGRQWIARAMKRAPRGAAGDVLDSLLPSGTRTREEPTEVRVCRFAARLNQATADTLVPLLEGALLKPTHAFCATGADQRDRTNLDDDSPCDHDNASPFGVVVTGDDATGDDPRASTDSEARPHVHCFLAGAWVPADKCALFASGRFYRADLLRDWLAFAPCDPETGDAVAPNIAPIAWRPWMQHAPPAILNWAMRDLSTWLTLAGKSTVLSDHAITDLLRATIVGALGTPMRSGLDVFTATATCLWKRKQCVDDDGNDNDNDAVTHASDGTKANIASDDSDDPCHSTLTPGFDHITLDHLELRHPQWDPRGPWTFGPPAVPIEDPTMGDHERDPDGPPDRFVQSHDILRVALDGPVSFVGARLRNVFFFGQAFRGASFAAASLDRCAFVGCTFDDDCVFARAVLTDCGFYACRNARDQTVNVLVIKTAFHAVVS</sequence>
<dbReference type="KEGG" id="vg:36843507"/>